<reference evidence="1 2" key="1">
    <citation type="journal article" date="2021" name="Elife">
        <title>Chloroplast acquisition without the gene transfer in kleptoplastic sea slugs, Plakobranchus ocellatus.</title>
        <authorList>
            <person name="Maeda T."/>
            <person name="Takahashi S."/>
            <person name="Yoshida T."/>
            <person name="Shimamura S."/>
            <person name="Takaki Y."/>
            <person name="Nagai Y."/>
            <person name="Toyoda A."/>
            <person name="Suzuki Y."/>
            <person name="Arimoto A."/>
            <person name="Ishii H."/>
            <person name="Satoh N."/>
            <person name="Nishiyama T."/>
            <person name="Hasebe M."/>
            <person name="Maruyama T."/>
            <person name="Minagawa J."/>
            <person name="Obokata J."/>
            <person name="Shigenobu S."/>
        </authorList>
    </citation>
    <scope>NUCLEOTIDE SEQUENCE [LARGE SCALE GENOMIC DNA]</scope>
</reference>
<dbReference type="Proteomes" id="UP000735302">
    <property type="component" value="Unassembled WGS sequence"/>
</dbReference>
<evidence type="ECO:0000313" key="1">
    <source>
        <dbReference type="EMBL" id="GFO05578.1"/>
    </source>
</evidence>
<name>A0AAV4AGA6_9GAST</name>
<accession>A0AAV4AGA6</accession>
<comment type="caution">
    <text evidence="1">The sequence shown here is derived from an EMBL/GenBank/DDBJ whole genome shotgun (WGS) entry which is preliminary data.</text>
</comment>
<dbReference type="AlphaFoldDB" id="A0AAV4AGA6"/>
<gene>
    <name evidence="1" type="ORF">PoB_003208300</name>
</gene>
<sequence length="389" mass="42919">MVLLYLKGKKIRFEDLEDVSMAENNSTLCAKEQHSADLSLKTFAMRKVPHYPVSIVAFSVETGTTIWLDESVGFIGKLASLSSGTDQRVTVSAHGENTVARDRDVKASGHFSEHQIETDAGAEIVESSEENCFIYSCDKLEQLKNDDVDEVGRALDFGIDHDYEYNHKGSFECTTSSKDEEFMVLDDTSLIGLEDKSSIGIVCGFDETRSQADSCFTSQEFEGKLETTRDIGTITEVCSAEDPDEVEILSLVQEQIPRYRLRADTVSDFTGYRNTDFLHTGAHNGVCDPSDEDLSPEQIEGSLNYFGELCLHALSGDGQCVRNPPLHGRQNIMNGSPYKKRELKLTAALLLGGVGSTVACESALSLQGPFCRGFEPRYRRPDLTEGLKA</sequence>
<protein>
    <submittedName>
        <fullName evidence="1">Trafficking kinesin-binding protein 1</fullName>
    </submittedName>
</protein>
<evidence type="ECO:0000313" key="2">
    <source>
        <dbReference type="Proteomes" id="UP000735302"/>
    </source>
</evidence>
<keyword evidence="2" id="KW-1185">Reference proteome</keyword>
<proteinExistence type="predicted"/>
<dbReference type="EMBL" id="BLXT01003749">
    <property type="protein sequence ID" value="GFO05578.1"/>
    <property type="molecule type" value="Genomic_DNA"/>
</dbReference>
<organism evidence="1 2">
    <name type="scientific">Plakobranchus ocellatus</name>
    <dbReference type="NCBI Taxonomy" id="259542"/>
    <lineage>
        <taxon>Eukaryota</taxon>
        <taxon>Metazoa</taxon>
        <taxon>Spiralia</taxon>
        <taxon>Lophotrochozoa</taxon>
        <taxon>Mollusca</taxon>
        <taxon>Gastropoda</taxon>
        <taxon>Heterobranchia</taxon>
        <taxon>Euthyneura</taxon>
        <taxon>Panpulmonata</taxon>
        <taxon>Sacoglossa</taxon>
        <taxon>Placobranchoidea</taxon>
        <taxon>Plakobranchidae</taxon>
        <taxon>Plakobranchus</taxon>
    </lineage>
</organism>